<evidence type="ECO:0000313" key="2">
    <source>
        <dbReference type="EMBL" id="HED11489.1"/>
    </source>
</evidence>
<comment type="caution">
    <text evidence="2">The sequence shown here is derived from an EMBL/GenBank/DDBJ whole genome shotgun (WGS) entry which is preliminary data.</text>
</comment>
<feature type="non-terminal residue" evidence="2">
    <location>
        <position position="260"/>
    </location>
</feature>
<dbReference type="Pfam" id="PF00731">
    <property type="entry name" value="AIRC"/>
    <property type="match status" value="1"/>
</dbReference>
<dbReference type="GO" id="GO:0006189">
    <property type="term" value="P:'de novo' IMP biosynthetic process"/>
    <property type="evidence" value="ECO:0007669"/>
    <property type="project" value="InterPro"/>
</dbReference>
<dbReference type="GO" id="GO:0016787">
    <property type="term" value="F:hydrolase activity"/>
    <property type="evidence" value="ECO:0007669"/>
    <property type="project" value="InterPro"/>
</dbReference>
<dbReference type="Gene3D" id="3.40.50.1970">
    <property type="match status" value="1"/>
</dbReference>
<organism evidence="2">
    <name type="scientific">Caldithrix abyssi</name>
    <dbReference type="NCBI Taxonomy" id="187145"/>
    <lineage>
        <taxon>Bacteria</taxon>
        <taxon>Pseudomonadati</taxon>
        <taxon>Calditrichota</taxon>
        <taxon>Calditrichia</taxon>
        <taxon>Calditrichales</taxon>
        <taxon>Calditrichaceae</taxon>
        <taxon>Caldithrix</taxon>
    </lineage>
</organism>
<protein>
    <submittedName>
        <fullName evidence="2">Nickel pincer cofactor biosynthesis protein LarB</fullName>
    </submittedName>
</protein>
<dbReference type="SUPFAM" id="SSF52255">
    <property type="entry name" value="N5-CAIR mutase (phosphoribosylaminoimidazole carboxylase, PurE)"/>
    <property type="match status" value="1"/>
</dbReference>
<reference evidence="2" key="1">
    <citation type="journal article" date="2020" name="mSystems">
        <title>Genome- and Community-Level Interaction Insights into Carbon Utilization and Element Cycling Functions of Hydrothermarchaeota in Hydrothermal Sediment.</title>
        <authorList>
            <person name="Zhou Z."/>
            <person name="Liu Y."/>
            <person name="Xu W."/>
            <person name="Pan J."/>
            <person name="Luo Z.H."/>
            <person name="Li M."/>
        </authorList>
    </citation>
    <scope>NUCLEOTIDE SEQUENCE [LARGE SCALE GENOMIC DNA]</scope>
    <source>
        <strain evidence="2">HyVt-456</strain>
    </source>
</reference>
<evidence type="ECO:0000259" key="1">
    <source>
        <dbReference type="SMART" id="SM01001"/>
    </source>
</evidence>
<dbReference type="PANTHER" id="PTHR43064">
    <property type="entry name" value="PHOSPHORIBOSYLAMINOIMIDAZOLE CARBOXYLASE-RELATED"/>
    <property type="match status" value="1"/>
</dbReference>
<name>A0A7V1M1G0_CALAY</name>
<proteinExistence type="predicted"/>
<dbReference type="InterPro" id="IPR039476">
    <property type="entry name" value="P2CMN_synthase_LarB"/>
</dbReference>
<accession>A0A7V1M1G0</accession>
<dbReference type="EMBL" id="DRLD01000349">
    <property type="protein sequence ID" value="HED11489.1"/>
    <property type="molecule type" value="Genomic_DNA"/>
</dbReference>
<gene>
    <name evidence="2" type="primary">larB</name>
    <name evidence="2" type="ORF">ENJ10_12430</name>
</gene>
<dbReference type="Proteomes" id="UP000886005">
    <property type="component" value="Unassembled WGS sequence"/>
</dbReference>
<dbReference type="InterPro" id="IPR000031">
    <property type="entry name" value="PurE_dom"/>
</dbReference>
<sequence>MKAEEVARLLRELKSGKRDEQEVLELLKSGPLHMESDALHFPDHHRVLRMGLGEVILAGTKSTDHVLHVAEKYRHRSDPVLFTRLRKKQIKKLKPLFPEARFNDTARTMIMHPPPEVPADSDRPFVLILSAGTSDMPVVEEAAETCRAMRVPCMVKADVGVAGLHRVLHQMEVLQKAAAIVVVAGMEGALPSVVGGLADSPVFAVPTSVGYGASFKGLSALLGMLNSCAPGITVVNIDNGFSAAFAAGQVIRQIEHFVSV</sequence>
<feature type="domain" description="PurE" evidence="1">
    <location>
        <begin position="124"/>
        <end position="256"/>
    </location>
</feature>
<dbReference type="NCBIfam" id="NF033503">
    <property type="entry name" value="LarB"/>
    <property type="match status" value="1"/>
</dbReference>
<dbReference type="PANTHER" id="PTHR43064:SF1">
    <property type="entry name" value="SLL1489 PROTEIN"/>
    <property type="match status" value="1"/>
</dbReference>
<dbReference type="SMART" id="SM01001">
    <property type="entry name" value="AIRC"/>
    <property type="match status" value="1"/>
</dbReference>
<dbReference type="AlphaFoldDB" id="A0A7V1M1G0"/>